<name>A0A1I7B680_9ACTN</name>
<organism evidence="4 5">
    <name type="scientific">Geodermatophilus amargosae</name>
    <dbReference type="NCBI Taxonomy" id="1296565"/>
    <lineage>
        <taxon>Bacteria</taxon>
        <taxon>Bacillati</taxon>
        <taxon>Actinomycetota</taxon>
        <taxon>Actinomycetes</taxon>
        <taxon>Geodermatophilales</taxon>
        <taxon>Geodermatophilaceae</taxon>
        <taxon>Geodermatophilus</taxon>
    </lineage>
</organism>
<dbReference type="PANTHER" id="PTHR30486">
    <property type="entry name" value="TWITCHING MOTILITY PROTEIN PILT"/>
    <property type="match status" value="1"/>
</dbReference>
<dbReference type="InterPro" id="IPR027417">
    <property type="entry name" value="P-loop_NTPase"/>
</dbReference>
<dbReference type="RefSeq" id="WP_093580899.1">
    <property type="nucleotide sequence ID" value="NZ_FPBA01000012.1"/>
</dbReference>
<dbReference type="InterPro" id="IPR001482">
    <property type="entry name" value="T2SS/T4SS_dom"/>
</dbReference>
<dbReference type="AlphaFoldDB" id="A0A1I7B680"/>
<proteinExistence type="inferred from homology"/>
<dbReference type="Gene3D" id="3.40.50.300">
    <property type="entry name" value="P-loop containing nucleotide triphosphate hydrolases"/>
    <property type="match status" value="1"/>
</dbReference>
<dbReference type="SUPFAM" id="SSF52540">
    <property type="entry name" value="P-loop containing nucleoside triphosphate hydrolases"/>
    <property type="match status" value="1"/>
</dbReference>
<reference evidence="5" key="1">
    <citation type="submission" date="2016-10" db="EMBL/GenBank/DDBJ databases">
        <authorList>
            <person name="Varghese N."/>
            <person name="Submissions S."/>
        </authorList>
    </citation>
    <scope>NUCLEOTIDE SEQUENCE [LARGE SCALE GENOMIC DNA]</scope>
    <source>
        <strain evidence="5">DSM 46136</strain>
    </source>
</reference>
<protein>
    <submittedName>
        <fullName evidence="4">Pilus assembly protein, ATPase of CpaF family</fullName>
    </submittedName>
</protein>
<dbReference type="CDD" id="cd01130">
    <property type="entry name" value="VirB11-like_ATPase"/>
    <property type="match status" value="1"/>
</dbReference>
<dbReference type="OrthoDB" id="9810761at2"/>
<sequence length="472" mass="51208">MTADPLTHGTAGATSGGPDGDVGPVDWALVRRLHETSGAALAEELKLRPALSAAAQQELARTLIQDGLDELVRERMRTGQDVPSAAEERVIAEAAFAAQFGLGRLQPYVDDPYVENIEAHGHDNVWIGYADGRDVRVGPIAASDEDMVRQLQHIAARLGRAERTLTTASPLLTMRLPDGSRLAAVIETVPRPQLVIRRHRIRNVDLDDLIGLRAIDRPLAEFLRSAVRARKNIVVTGGQGAGKTLLLRALANELPPGEALATIEKHFELLLHELPDRHPRVVPFEAREGTGERGPDGRRLGEVTLTELVEHALVMNVSRVWLGEVRGEEAWPLIEVMEAGEGGSACTLHARSAAHAFERLANLCMRGRAGVTPEHAYRSCASAIDLVVHLSTVDERWIGGQRHRFVSQVVECNGIGEGGRPALTEVFTPGPDGRAVAEHDPVDLTDYVRVGFDPGWLRPPSGRWAGAAGSRR</sequence>
<accession>A0A1I7B680</accession>
<dbReference type="GO" id="GO:0016887">
    <property type="term" value="F:ATP hydrolysis activity"/>
    <property type="evidence" value="ECO:0007669"/>
    <property type="project" value="InterPro"/>
</dbReference>
<evidence type="ECO:0000256" key="2">
    <source>
        <dbReference type="SAM" id="MobiDB-lite"/>
    </source>
</evidence>
<evidence type="ECO:0000313" key="4">
    <source>
        <dbReference type="EMBL" id="SFT82655.1"/>
    </source>
</evidence>
<evidence type="ECO:0000256" key="1">
    <source>
        <dbReference type="ARBA" id="ARBA00006611"/>
    </source>
</evidence>
<comment type="similarity">
    <text evidence="1">Belongs to the GSP E family.</text>
</comment>
<dbReference type="STRING" id="1296565.SAMN05660657_03327"/>
<evidence type="ECO:0000313" key="5">
    <source>
        <dbReference type="Proteomes" id="UP000199546"/>
    </source>
</evidence>
<dbReference type="Pfam" id="PF00437">
    <property type="entry name" value="T2SSE"/>
    <property type="match status" value="1"/>
</dbReference>
<feature type="domain" description="Bacterial type II secretion system protein E" evidence="3">
    <location>
        <begin position="105"/>
        <end position="437"/>
    </location>
</feature>
<dbReference type="PANTHER" id="PTHR30486:SF6">
    <property type="entry name" value="TYPE IV PILUS RETRACTATION ATPASE PILT"/>
    <property type="match status" value="1"/>
</dbReference>
<dbReference type="InterPro" id="IPR050921">
    <property type="entry name" value="T4SS_GSP_E_ATPase"/>
</dbReference>
<feature type="region of interest" description="Disordered" evidence="2">
    <location>
        <begin position="1"/>
        <end position="21"/>
    </location>
</feature>
<dbReference type="EMBL" id="FPBA01000012">
    <property type="protein sequence ID" value="SFT82655.1"/>
    <property type="molecule type" value="Genomic_DNA"/>
</dbReference>
<dbReference type="Proteomes" id="UP000199546">
    <property type="component" value="Unassembled WGS sequence"/>
</dbReference>
<keyword evidence="5" id="KW-1185">Reference proteome</keyword>
<evidence type="ECO:0000259" key="3">
    <source>
        <dbReference type="Pfam" id="PF00437"/>
    </source>
</evidence>
<gene>
    <name evidence="4" type="ORF">SAMN05660657_03327</name>
</gene>
<dbReference type="Gene3D" id="3.30.450.380">
    <property type="match status" value="1"/>
</dbReference>